<dbReference type="KEGG" id="mfre:EXE63_07125"/>
<dbReference type="Proteomes" id="UP000501849">
    <property type="component" value="Chromosome"/>
</dbReference>
<evidence type="ECO:0000313" key="1">
    <source>
        <dbReference type="EMBL" id="QIV80677.1"/>
    </source>
</evidence>
<protein>
    <recommendedName>
        <fullName evidence="3">Antitoxin</fullName>
    </recommendedName>
</protein>
<dbReference type="Gene3D" id="1.10.1220.170">
    <property type="match status" value="2"/>
</dbReference>
<dbReference type="RefSeq" id="WP_168140739.1">
    <property type="nucleotide sequence ID" value="NZ_CBCSDT010000007.1"/>
</dbReference>
<accession>A0A6H0S3R9</accession>
<evidence type="ECO:0008006" key="3">
    <source>
        <dbReference type="Google" id="ProtNLM"/>
    </source>
</evidence>
<dbReference type="AlphaFoldDB" id="A0A6H0S3R9"/>
<evidence type="ECO:0000313" key="2">
    <source>
        <dbReference type="Proteomes" id="UP000501849"/>
    </source>
</evidence>
<name>A0A6H0S3R9_9MYCO</name>
<keyword evidence="2" id="KW-1185">Reference proteome</keyword>
<sequence>MSGVDETEYWLSVLGIRESLAQSDEDIAAGRTYGEAEVRALLVDMRAELAAADADYASGNTVSGRELRRRYGLS</sequence>
<organism evidence="1 2">
    <name type="scientific">Mycolicibacterium frederiksbergense</name>
    <dbReference type="NCBI Taxonomy" id="117567"/>
    <lineage>
        <taxon>Bacteria</taxon>
        <taxon>Bacillati</taxon>
        <taxon>Actinomycetota</taxon>
        <taxon>Actinomycetes</taxon>
        <taxon>Mycobacteriales</taxon>
        <taxon>Mycobacteriaceae</taxon>
        <taxon>Mycolicibacterium</taxon>
    </lineage>
</organism>
<gene>
    <name evidence="1" type="ORF">EXE63_07125</name>
</gene>
<reference evidence="1 2" key="1">
    <citation type="submission" date="2019-04" db="EMBL/GenBank/DDBJ databases">
        <title>Draft, Whole-Genome Sequence of the Anthracene-degrading Mycobacterium frederiksbergense LB501T, Isolated from a Polycyclic Aromatic Hydrocarbon (PAH)-Contaminated Soil.</title>
        <authorList>
            <person name="Augelletti F."/>
        </authorList>
    </citation>
    <scope>NUCLEOTIDE SEQUENCE [LARGE SCALE GENOMIC DNA]</scope>
    <source>
        <strain evidence="1 2">LB 501T</strain>
    </source>
</reference>
<dbReference type="EMBL" id="CP038799">
    <property type="protein sequence ID" value="QIV80677.1"/>
    <property type="molecule type" value="Genomic_DNA"/>
</dbReference>
<proteinExistence type="predicted"/>